<sequence>MALHESVRRLFTEPYHSWSEIPEGICHAIFNEFKTMYTWKRKYNIFIVITFERRASARLSSWLKKAQDLETSKIPEVMLLWLYMRVLGGLFTEPYHSWSEIPEGICHAIFNEFK</sequence>
<proteinExistence type="predicted"/>
<keyword evidence="2" id="KW-1185">Reference proteome</keyword>
<organism evidence="1 2">
    <name type="scientific">Solanum commersonii</name>
    <name type="common">Commerson's wild potato</name>
    <name type="synonym">Commerson's nightshade</name>
    <dbReference type="NCBI Taxonomy" id="4109"/>
    <lineage>
        <taxon>Eukaryota</taxon>
        <taxon>Viridiplantae</taxon>
        <taxon>Streptophyta</taxon>
        <taxon>Embryophyta</taxon>
        <taxon>Tracheophyta</taxon>
        <taxon>Spermatophyta</taxon>
        <taxon>Magnoliopsida</taxon>
        <taxon>eudicotyledons</taxon>
        <taxon>Gunneridae</taxon>
        <taxon>Pentapetalae</taxon>
        <taxon>asterids</taxon>
        <taxon>lamiids</taxon>
        <taxon>Solanales</taxon>
        <taxon>Solanaceae</taxon>
        <taxon>Solanoideae</taxon>
        <taxon>Solaneae</taxon>
        <taxon>Solanum</taxon>
    </lineage>
</organism>
<comment type="caution">
    <text evidence="1">The sequence shown here is derived from an EMBL/GenBank/DDBJ whole genome shotgun (WGS) entry which is preliminary data.</text>
</comment>
<name>A0A9J5XAT0_SOLCO</name>
<protein>
    <submittedName>
        <fullName evidence="1">Uncharacterized protein</fullName>
    </submittedName>
</protein>
<dbReference type="AlphaFoldDB" id="A0A9J5XAT0"/>
<gene>
    <name evidence="1" type="ORF">H5410_045324</name>
</gene>
<dbReference type="Proteomes" id="UP000824120">
    <property type="component" value="Chromosome 9"/>
</dbReference>
<accession>A0A9J5XAT0</accession>
<dbReference type="EMBL" id="JACXVP010000009">
    <property type="protein sequence ID" value="KAG5584890.1"/>
    <property type="molecule type" value="Genomic_DNA"/>
</dbReference>
<reference evidence="1 2" key="1">
    <citation type="submission" date="2020-09" db="EMBL/GenBank/DDBJ databases">
        <title>De no assembly of potato wild relative species, Solanum commersonii.</title>
        <authorList>
            <person name="Cho K."/>
        </authorList>
    </citation>
    <scope>NUCLEOTIDE SEQUENCE [LARGE SCALE GENOMIC DNA]</scope>
    <source>
        <strain evidence="1">LZ3.2</strain>
        <tissue evidence="1">Leaf</tissue>
    </source>
</reference>
<evidence type="ECO:0000313" key="1">
    <source>
        <dbReference type="EMBL" id="KAG5584890.1"/>
    </source>
</evidence>
<evidence type="ECO:0000313" key="2">
    <source>
        <dbReference type="Proteomes" id="UP000824120"/>
    </source>
</evidence>
<dbReference type="OrthoDB" id="1301233at2759"/>
<feature type="non-terminal residue" evidence="1">
    <location>
        <position position="1"/>
    </location>
</feature>